<dbReference type="Proteomes" id="UP000245918">
    <property type="component" value="Chromosome"/>
</dbReference>
<keyword evidence="2" id="KW-1185">Reference proteome</keyword>
<name>A0AC61TKV2_EDWTA</name>
<proteinExistence type="predicted"/>
<evidence type="ECO:0000313" key="1">
    <source>
        <dbReference type="EMBL" id="UCQ01385.1"/>
    </source>
</evidence>
<reference evidence="1" key="1">
    <citation type="submission" date="2021-09" db="EMBL/GenBank/DDBJ databases">
        <title>Comparative genomics of Edwardsiella genus reveals species-based diversity.</title>
        <authorList>
            <person name="Tekedar H.C."/>
            <person name="Kumru S."/>
            <person name="Waldbieser G.C."/>
            <person name="Reichley S.R."/>
            <person name="Lawrence M.L."/>
            <person name="Griffin M.J."/>
        </authorList>
    </citation>
    <scope>NUCLEOTIDE SEQUENCE</scope>
    <source>
        <strain evidence="1">ATCC 15947</strain>
    </source>
</reference>
<dbReference type="EC" id="2.7.10.2" evidence="1"/>
<sequence>MTMSSVSSQPRNAAVENDEIDLGRLLGYLIDGRWWIITITALFMILGLAYALMATPVYKANALLQVEKKANASALLGNLSNMADMLGDDQPDAAAEIELITSRMVLGRTVHELNLNTLATPDYFPLLGRGVARLLGQSTPHLSIKHFSITPNLLNTPLTLTALGDNRFTLDVEGKTVQGEVGKTLTTPELTLLISDIEADKNQTFTLRQEPALDAITRLQQQLQVSEKGKNTGIIELALEGTNKRRIREILNNISQNYLQQNIVRKTEETQKSLDFLKEQLPQVKSALNDAEEKLNLYRQKNESVDLSLEAKAALETMVGLEKQLNELTFREAELQQLYTRQHPAYIALLEKRQTLLNTKNAINKSIQRLPKTQQEILRLTRDVQVDQQIFVQLLNKQQELSVMKAGTIGNVRIIDEAAVVTQAVKPKKALIVILATLLGAMLSVGLILVRAAFHRGIESPEQLEEIGLSVYATIPYSGEQSGIEQKQKKHKRIMPLNESLLAVRNPADLAMEALRSLRTSLHFAMMETQNNTVMISGPGPNLGKTFVSTNFAATLAMGGKKVLLIDADMRKGYIHKVMGRSLDSGLSDYLSGQSELPQTINQTGFDGLDFICRGSPPPNPSELLMHPRFQALLDWANQHYDFVIIDSPPILAVTDAAIIGQHAGTSLLVARFAKTAVKEVEVAVRRFEQNGVVIKGILLNAVEKKASSYYGNYSNGYYHYGYSNKGGKSS</sequence>
<protein>
    <submittedName>
        <fullName evidence="1">Polysaccharide biosynthesis tyrosine autokinase</fullName>
        <ecNumber evidence="1">2.7.10.2</ecNumber>
    </submittedName>
</protein>
<keyword evidence="1" id="KW-0808">Transferase</keyword>
<dbReference type="EMBL" id="CP084506">
    <property type="protein sequence ID" value="UCQ01385.1"/>
    <property type="molecule type" value="Genomic_DNA"/>
</dbReference>
<gene>
    <name evidence="1" type="ORF">DCL27_06360</name>
</gene>
<organism evidence="1 2">
    <name type="scientific">Edwardsiella tarda ATCC 15947 = NBRC 105688</name>
    <dbReference type="NCBI Taxonomy" id="667121"/>
    <lineage>
        <taxon>Bacteria</taxon>
        <taxon>Pseudomonadati</taxon>
        <taxon>Pseudomonadota</taxon>
        <taxon>Gammaproteobacteria</taxon>
        <taxon>Enterobacterales</taxon>
        <taxon>Hafniaceae</taxon>
        <taxon>Edwardsiella</taxon>
    </lineage>
</organism>
<evidence type="ECO:0000313" key="2">
    <source>
        <dbReference type="Proteomes" id="UP000245918"/>
    </source>
</evidence>
<accession>A0AC61TKV2</accession>